<evidence type="ECO:0000259" key="1">
    <source>
        <dbReference type="Pfam" id="PF13843"/>
    </source>
</evidence>
<sequence>MSRNRFLEIMRYLHCNDNQTAVPMNEEGYDPLHKVSPAIDLLNGSFSTNYNFYDKKVQDYEGQESSF</sequence>
<proteinExistence type="predicted"/>
<comment type="caution">
    <text evidence="2">The sequence shown here is derived from an EMBL/GenBank/DDBJ whole genome shotgun (WGS) entry which is preliminary data.</text>
</comment>
<dbReference type="InterPro" id="IPR029526">
    <property type="entry name" value="PGBD"/>
</dbReference>
<name>A0ABQ9FR43_TEGGR</name>
<gene>
    <name evidence="2" type="ORF">KUTeg_002714</name>
</gene>
<evidence type="ECO:0000313" key="2">
    <source>
        <dbReference type="EMBL" id="KAJ8319733.1"/>
    </source>
</evidence>
<dbReference type="Proteomes" id="UP001217089">
    <property type="component" value="Unassembled WGS sequence"/>
</dbReference>
<dbReference type="PANTHER" id="PTHR46599:SF3">
    <property type="entry name" value="PIGGYBAC TRANSPOSABLE ELEMENT-DERIVED PROTEIN 4"/>
    <property type="match status" value="1"/>
</dbReference>
<keyword evidence="3" id="KW-1185">Reference proteome</keyword>
<dbReference type="EMBL" id="JARBDR010000145">
    <property type="protein sequence ID" value="KAJ8319733.1"/>
    <property type="molecule type" value="Genomic_DNA"/>
</dbReference>
<reference evidence="2 3" key="1">
    <citation type="submission" date="2022-12" db="EMBL/GenBank/DDBJ databases">
        <title>Chromosome-level genome of Tegillarca granosa.</title>
        <authorList>
            <person name="Kim J."/>
        </authorList>
    </citation>
    <scope>NUCLEOTIDE SEQUENCE [LARGE SCALE GENOMIC DNA]</scope>
    <source>
        <strain evidence="2">Teg-2019</strain>
        <tissue evidence="2">Adductor muscle</tissue>
    </source>
</reference>
<organism evidence="2 3">
    <name type="scientific">Tegillarca granosa</name>
    <name type="common">Malaysian cockle</name>
    <name type="synonym">Anadara granosa</name>
    <dbReference type="NCBI Taxonomy" id="220873"/>
    <lineage>
        <taxon>Eukaryota</taxon>
        <taxon>Metazoa</taxon>
        <taxon>Spiralia</taxon>
        <taxon>Lophotrochozoa</taxon>
        <taxon>Mollusca</taxon>
        <taxon>Bivalvia</taxon>
        <taxon>Autobranchia</taxon>
        <taxon>Pteriomorphia</taxon>
        <taxon>Arcoida</taxon>
        <taxon>Arcoidea</taxon>
        <taxon>Arcidae</taxon>
        <taxon>Tegillarca</taxon>
    </lineage>
</organism>
<evidence type="ECO:0000313" key="3">
    <source>
        <dbReference type="Proteomes" id="UP001217089"/>
    </source>
</evidence>
<feature type="domain" description="PiggyBac transposable element-derived protein" evidence="1">
    <location>
        <begin position="1"/>
        <end position="51"/>
    </location>
</feature>
<accession>A0ABQ9FR43</accession>
<dbReference type="Pfam" id="PF13843">
    <property type="entry name" value="DDE_Tnp_1_7"/>
    <property type="match status" value="1"/>
</dbReference>
<dbReference type="PANTHER" id="PTHR46599">
    <property type="entry name" value="PIGGYBAC TRANSPOSABLE ELEMENT-DERIVED PROTEIN 4"/>
    <property type="match status" value="1"/>
</dbReference>
<protein>
    <recommendedName>
        <fullName evidence="1">PiggyBac transposable element-derived protein domain-containing protein</fullName>
    </recommendedName>
</protein>